<dbReference type="InterPro" id="IPR050794">
    <property type="entry name" value="CPA2_transporter"/>
</dbReference>
<dbReference type="Pfam" id="PF23259">
    <property type="entry name" value="CHX17_C"/>
    <property type="match status" value="1"/>
</dbReference>
<evidence type="ECO:0000256" key="4">
    <source>
        <dbReference type="ARBA" id="ARBA00022692"/>
    </source>
</evidence>
<evidence type="ECO:0000259" key="12">
    <source>
        <dbReference type="Pfam" id="PF00999"/>
    </source>
</evidence>
<dbReference type="Pfam" id="PF00999">
    <property type="entry name" value="Na_H_Exchanger"/>
    <property type="match status" value="1"/>
</dbReference>
<evidence type="ECO:0000256" key="10">
    <source>
        <dbReference type="SAM" id="MobiDB-lite"/>
    </source>
</evidence>
<dbReference type="GO" id="GO:1902600">
    <property type="term" value="P:proton transmembrane transport"/>
    <property type="evidence" value="ECO:0007669"/>
    <property type="project" value="InterPro"/>
</dbReference>
<name>A0A6D2ITB2_9BRAS</name>
<feature type="transmembrane region" description="Helical" evidence="11">
    <location>
        <begin position="312"/>
        <end position="331"/>
    </location>
</feature>
<feature type="compositionally biased region" description="Polar residues" evidence="10">
    <location>
        <begin position="600"/>
        <end position="610"/>
    </location>
</feature>
<keyword evidence="7" id="KW-0406">Ion transport</keyword>
<evidence type="ECO:0000256" key="11">
    <source>
        <dbReference type="SAM" id="Phobius"/>
    </source>
</evidence>
<evidence type="ECO:0000256" key="6">
    <source>
        <dbReference type="ARBA" id="ARBA00022989"/>
    </source>
</evidence>
<keyword evidence="15" id="KW-1185">Reference proteome</keyword>
<feature type="transmembrane region" description="Helical" evidence="11">
    <location>
        <begin position="158"/>
        <end position="180"/>
    </location>
</feature>
<dbReference type="GO" id="GO:0012505">
    <property type="term" value="C:endomembrane system"/>
    <property type="evidence" value="ECO:0007669"/>
    <property type="project" value="TreeGrafter"/>
</dbReference>
<dbReference type="GO" id="GO:0006813">
    <property type="term" value="P:potassium ion transport"/>
    <property type="evidence" value="ECO:0007669"/>
    <property type="project" value="UniProtKB-KW"/>
</dbReference>
<keyword evidence="4 11" id="KW-0812">Transmembrane</keyword>
<dbReference type="InterPro" id="IPR038770">
    <property type="entry name" value="Na+/solute_symporter_sf"/>
</dbReference>
<evidence type="ECO:0000256" key="2">
    <source>
        <dbReference type="ARBA" id="ARBA00022448"/>
    </source>
</evidence>
<keyword evidence="6 11" id="KW-1133">Transmembrane helix</keyword>
<accession>A0A6D2ITB2</accession>
<dbReference type="PANTHER" id="PTHR32468:SF67">
    <property type="entry name" value="CATION_H(+) ANTIPORTER 6B"/>
    <property type="match status" value="1"/>
</dbReference>
<gene>
    <name evidence="14" type="ORF">MERR_LOCUS20968</name>
</gene>
<protein>
    <submittedName>
        <fullName evidence="14">Uncharacterized protein</fullName>
    </submittedName>
</protein>
<dbReference type="OrthoDB" id="1035909at2759"/>
<keyword evidence="5" id="KW-0630">Potassium</keyword>
<feature type="transmembrane region" description="Helical" evidence="11">
    <location>
        <begin position="192"/>
        <end position="225"/>
    </location>
</feature>
<evidence type="ECO:0000313" key="14">
    <source>
        <dbReference type="EMBL" id="CAA7033733.1"/>
    </source>
</evidence>
<dbReference type="GO" id="GO:0006885">
    <property type="term" value="P:regulation of pH"/>
    <property type="evidence" value="ECO:0007669"/>
    <property type="project" value="TreeGrafter"/>
</dbReference>
<keyword evidence="8 11" id="KW-0472">Membrane</keyword>
<reference evidence="14" key="1">
    <citation type="submission" date="2020-01" db="EMBL/GenBank/DDBJ databases">
        <authorList>
            <person name="Mishra B."/>
        </authorList>
    </citation>
    <scope>NUCLEOTIDE SEQUENCE [LARGE SCALE GENOMIC DNA]</scope>
</reference>
<feature type="transmembrane region" description="Helical" evidence="11">
    <location>
        <begin position="126"/>
        <end position="146"/>
    </location>
</feature>
<evidence type="ECO:0000256" key="5">
    <source>
        <dbReference type="ARBA" id="ARBA00022958"/>
    </source>
</evidence>
<comment type="similarity">
    <text evidence="9">Belongs to the monovalent cation:proton antiporter 2 (CPA2) transporter (TC 2.A.37) family. CHX (TC 2.A.37.4) subfamily.</text>
</comment>
<evidence type="ECO:0000256" key="3">
    <source>
        <dbReference type="ARBA" id="ARBA00022538"/>
    </source>
</evidence>
<dbReference type="InterPro" id="IPR006153">
    <property type="entry name" value="Cation/H_exchanger_TM"/>
</dbReference>
<dbReference type="AlphaFoldDB" id="A0A6D2ITB2"/>
<evidence type="ECO:0000256" key="8">
    <source>
        <dbReference type="ARBA" id="ARBA00023136"/>
    </source>
</evidence>
<evidence type="ECO:0000256" key="1">
    <source>
        <dbReference type="ARBA" id="ARBA00004141"/>
    </source>
</evidence>
<dbReference type="GO" id="GO:0015297">
    <property type="term" value="F:antiporter activity"/>
    <property type="evidence" value="ECO:0007669"/>
    <property type="project" value="InterPro"/>
</dbReference>
<keyword evidence="3" id="KW-0633">Potassium transport</keyword>
<dbReference type="EMBL" id="CACVBM020001137">
    <property type="protein sequence ID" value="CAA7033733.1"/>
    <property type="molecule type" value="Genomic_DNA"/>
</dbReference>
<dbReference type="GO" id="GO:0016020">
    <property type="term" value="C:membrane"/>
    <property type="evidence" value="ECO:0007669"/>
    <property type="project" value="UniProtKB-SubCell"/>
</dbReference>
<feature type="transmembrane region" description="Helical" evidence="11">
    <location>
        <begin position="278"/>
        <end position="300"/>
    </location>
</feature>
<comment type="subcellular location">
    <subcellularLocation>
        <location evidence="1">Membrane</location>
        <topology evidence="1">Multi-pass membrane protein</topology>
    </subcellularLocation>
</comment>
<dbReference type="Gene3D" id="1.20.1530.20">
    <property type="match status" value="1"/>
</dbReference>
<feature type="region of interest" description="Disordered" evidence="10">
    <location>
        <begin position="595"/>
        <end position="623"/>
    </location>
</feature>
<dbReference type="InterPro" id="IPR057290">
    <property type="entry name" value="CHX17_C"/>
</dbReference>
<evidence type="ECO:0000259" key="13">
    <source>
        <dbReference type="Pfam" id="PF23259"/>
    </source>
</evidence>
<evidence type="ECO:0000256" key="9">
    <source>
        <dbReference type="ARBA" id="ARBA00038341"/>
    </source>
</evidence>
<feature type="transmembrane region" description="Helical" evidence="11">
    <location>
        <begin position="95"/>
        <end position="114"/>
    </location>
</feature>
<evidence type="ECO:0000256" key="7">
    <source>
        <dbReference type="ARBA" id="ARBA00023065"/>
    </source>
</evidence>
<proteinExistence type="inferred from homology"/>
<keyword evidence="2" id="KW-0813">Transport</keyword>
<comment type="caution">
    <text evidence="14">The sequence shown here is derived from an EMBL/GenBank/DDBJ whole genome shotgun (WGS) entry which is preliminary data.</text>
</comment>
<feature type="transmembrane region" description="Helical" evidence="11">
    <location>
        <begin position="343"/>
        <end position="365"/>
    </location>
</feature>
<dbReference type="Proteomes" id="UP000467841">
    <property type="component" value="Unassembled WGS sequence"/>
</dbReference>
<evidence type="ECO:0000313" key="15">
    <source>
        <dbReference type="Proteomes" id="UP000467841"/>
    </source>
</evidence>
<feature type="domain" description="Cation/H(+) antiporter C-terminal" evidence="13">
    <location>
        <begin position="556"/>
        <end position="699"/>
    </location>
</feature>
<dbReference type="PANTHER" id="PTHR32468">
    <property type="entry name" value="CATION/H + ANTIPORTER"/>
    <property type="match status" value="1"/>
</dbReference>
<feature type="domain" description="Cation/H+ exchanger transmembrane" evidence="12">
    <location>
        <begin position="113"/>
        <end position="363"/>
    </location>
</feature>
<organism evidence="14 15">
    <name type="scientific">Microthlaspi erraticum</name>
    <dbReference type="NCBI Taxonomy" id="1685480"/>
    <lineage>
        <taxon>Eukaryota</taxon>
        <taxon>Viridiplantae</taxon>
        <taxon>Streptophyta</taxon>
        <taxon>Embryophyta</taxon>
        <taxon>Tracheophyta</taxon>
        <taxon>Spermatophyta</taxon>
        <taxon>Magnoliopsida</taxon>
        <taxon>eudicotyledons</taxon>
        <taxon>Gunneridae</taxon>
        <taxon>Pentapetalae</taxon>
        <taxon>rosids</taxon>
        <taxon>malvids</taxon>
        <taxon>Brassicales</taxon>
        <taxon>Brassicaceae</taxon>
        <taxon>Coluteocarpeae</taxon>
        <taxon>Microthlaspi</taxon>
    </lineage>
</organism>
<sequence length="702" mass="79302">MDAQKANWHKEMMRDAHVNTAYMETRMFCDVSPHVMLNSHGAWEKMASGSEGLSKLGVPIPRFTSMMLVGAVLSEAFQPVQMSWFRDIFTSDNDYMPNVAETIGTFAFVLNWFLRDLKIVHTEFGQIAQSSAMVTDVLAFVLSVWAHASREYYNGMRVGAALIVYFVFLYLVRQAMLWVIRHTPEGAPVKNIYLYIALLLAYLSYLYWSHFLFFGPLGAFILGLAIPDGPPLGSMFTQKFDSFNEGIFLPLFGSLTMIKLDWSFLLQGFGNGEHLHGHIYECFSFLFVLYVAKFATSFFAAVSAKMPLRDSVILGLVLGTKSSFELGYVLYAYEKGGMSLETFTLIGVYILANSLLTPMAIHFLYDRSKRFVSYGQRNLKHKSELQMLVCINKPDHITSMISLLRATSSSKESPMACYVLHLLELVGKATPTFISHQLQKPKPGRRSYSENVISSFQLFQQMIHQDNTSVHMFTSLTSAREMHQHICRFAFDKTSNLILLSFHRTWDANGADIISDDQTLRSLNRNVLKRAPCSVGILVYRKPIWQTKSVDTPCRVCLVYVGGDDDKETLALAEHMRGNQQVSLTVLRLIPMAKTDESNESNQSDQTLDTNGHEEKPEEDNSITYIDMTVADGRETSKILHSVSYDYDLFLVGRSSGIGTAVTKGLRDWMEFDELGVIGDLLASEYFPSRASVLIVQQQENE</sequence>